<sequence>MAAALVLALAPAAALKADAAAIVPPVPVVQDGTVQQQTDDGTLEQQALRGGAYRSPGGTFSGGARPGGGTYRTGPRTPSPDVTRPPRTTTPGGGAGYVPGRTGTFLGGMAAGALLGHLLNPFAGFGWGGYGGYGGGFGMSLLSLLIWAGLLYAAYRVIRRLFGGGGPRGGGWPR</sequence>
<evidence type="ECO:0000313" key="4">
    <source>
        <dbReference type="EMBL" id="KIL41856.1"/>
    </source>
</evidence>
<protein>
    <submittedName>
        <fullName evidence="4">Uncharacterized protein</fullName>
    </submittedName>
</protein>
<feature type="compositionally biased region" description="Gly residues" evidence="1">
    <location>
        <begin position="59"/>
        <end position="71"/>
    </location>
</feature>
<organism evidence="4 5">
    <name type="scientific">Gordoniibacillus kamchatkensis</name>
    <dbReference type="NCBI Taxonomy" id="1590651"/>
    <lineage>
        <taxon>Bacteria</taxon>
        <taxon>Bacillati</taxon>
        <taxon>Bacillota</taxon>
        <taxon>Bacilli</taxon>
        <taxon>Bacillales</taxon>
        <taxon>Paenibacillaceae</taxon>
        <taxon>Gordoniibacillus</taxon>
    </lineage>
</organism>
<gene>
    <name evidence="4" type="ORF">SD70_04370</name>
</gene>
<reference evidence="4 5" key="1">
    <citation type="submission" date="2014-12" db="EMBL/GenBank/DDBJ databases">
        <title>Draft genome sequence of Paenibacillus kamchatkensis strain B-2647.</title>
        <authorList>
            <person name="Karlyshev A.V."/>
            <person name="Kudryashova E.B."/>
        </authorList>
    </citation>
    <scope>NUCLEOTIDE SEQUENCE [LARGE SCALE GENOMIC DNA]</scope>
    <source>
        <strain evidence="4 5">VKM B-2647</strain>
    </source>
</reference>
<dbReference type="Proteomes" id="UP000031967">
    <property type="component" value="Unassembled WGS sequence"/>
</dbReference>
<feature type="region of interest" description="Disordered" evidence="1">
    <location>
        <begin position="49"/>
        <end position="98"/>
    </location>
</feature>
<keyword evidence="2" id="KW-1133">Transmembrane helix</keyword>
<evidence type="ECO:0000256" key="2">
    <source>
        <dbReference type="SAM" id="Phobius"/>
    </source>
</evidence>
<keyword evidence="2" id="KW-0472">Membrane</keyword>
<dbReference type="RefSeq" id="WP_041046016.1">
    <property type="nucleotide sequence ID" value="NZ_JXAK01000005.1"/>
</dbReference>
<accession>A0ABR5ALL8</accession>
<feature type="transmembrane region" description="Helical" evidence="2">
    <location>
        <begin position="130"/>
        <end position="155"/>
    </location>
</feature>
<evidence type="ECO:0000256" key="3">
    <source>
        <dbReference type="SAM" id="SignalP"/>
    </source>
</evidence>
<evidence type="ECO:0000256" key="1">
    <source>
        <dbReference type="SAM" id="MobiDB-lite"/>
    </source>
</evidence>
<keyword evidence="2" id="KW-0812">Transmembrane</keyword>
<proteinExistence type="predicted"/>
<keyword evidence="5" id="KW-1185">Reference proteome</keyword>
<name>A0ABR5ALL8_9BACL</name>
<feature type="compositionally biased region" description="Low complexity" evidence="1">
    <location>
        <begin position="72"/>
        <end position="90"/>
    </location>
</feature>
<dbReference type="EMBL" id="JXAK01000005">
    <property type="protein sequence ID" value="KIL41856.1"/>
    <property type="molecule type" value="Genomic_DNA"/>
</dbReference>
<comment type="caution">
    <text evidence="4">The sequence shown here is derived from an EMBL/GenBank/DDBJ whole genome shotgun (WGS) entry which is preliminary data.</text>
</comment>
<feature type="signal peptide" evidence="3">
    <location>
        <begin position="1"/>
        <end position="19"/>
    </location>
</feature>
<keyword evidence="3" id="KW-0732">Signal</keyword>
<evidence type="ECO:0000313" key="5">
    <source>
        <dbReference type="Proteomes" id="UP000031967"/>
    </source>
</evidence>
<feature type="chain" id="PRO_5045714004" evidence="3">
    <location>
        <begin position="20"/>
        <end position="174"/>
    </location>
</feature>